<dbReference type="RefSeq" id="XP_018228342.1">
    <property type="nucleotide sequence ID" value="XM_018375443.1"/>
</dbReference>
<dbReference type="GO" id="GO:0005543">
    <property type="term" value="F:phospholipid binding"/>
    <property type="evidence" value="ECO:0007669"/>
    <property type="project" value="InterPro"/>
</dbReference>
<feature type="coiled-coil region" evidence="1">
    <location>
        <begin position="229"/>
        <end position="288"/>
    </location>
</feature>
<dbReference type="VEuPathDB" id="FungiDB:T551_03180"/>
<keyword evidence="5" id="KW-1185">Reference proteome</keyword>
<dbReference type="InterPro" id="IPR024774">
    <property type="entry name" value="PH_dom-Mcp5-type"/>
</dbReference>
<evidence type="ECO:0000259" key="3">
    <source>
        <dbReference type="SMART" id="SM00233"/>
    </source>
</evidence>
<dbReference type="InterPro" id="IPR001849">
    <property type="entry name" value="PH_domain"/>
</dbReference>
<comment type="caution">
    <text evidence="4">The sequence shown here is derived from an EMBL/GenBank/DDBJ whole genome shotgun (WGS) entry which is preliminary data.</text>
</comment>
<name>A0A0W4ZFQ5_PNEJ7</name>
<feature type="compositionally biased region" description="Polar residues" evidence="2">
    <location>
        <begin position="455"/>
        <end position="469"/>
    </location>
</feature>
<dbReference type="GeneID" id="28941698"/>
<dbReference type="GO" id="GO:0000226">
    <property type="term" value="P:microtubule cytoskeleton organization"/>
    <property type="evidence" value="ECO:0007669"/>
    <property type="project" value="TreeGrafter"/>
</dbReference>
<dbReference type="Pfam" id="PF12814">
    <property type="entry name" value="Mcp5_PH"/>
    <property type="match status" value="1"/>
</dbReference>
<dbReference type="eggNOG" id="ENOG502QWQU">
    <property type="taxonomic scope" value="Eukaryota"/>
</dbReference>
<feature type="coiled-coil region" evidence="1">
    <location>
        <begin position="359"/>
        <end position="390"/>
    </location>
</feature>
<evidence type="ECO:0000313" key="4">
    <source>
        <dbReference type="EMBL" id="KTW27186.1"/>
    </source>
</evidence>
<organism evidence="4 5">
    <name type="scientific">Pneumocystis jirovecii (strain RU7)</name>
    <name type="common">Human pneumocystis pneumonia agent</name>
    <dbReference type="NCBI Taxonomy" id="1408657"/>
    <lineage>
        <taxon>Eukaryota</taxon>
        <taxon>Fungi</taxon>
        <taxon>Dikarya</taxon>
        <taxon>Ascomycota</taxon>
        <taxon>Taphrinomycotina</taxon>
        <taxon>Pneumocystomycetes</taxon>
        <taxon>Pneumocystaceae</taxon>
        <taxon>Pneumocystis</taxon>
    </lineage>
</organism>
<feature type="domain" description="PH" evidence="3">
    <location>
        <begin position="1106"/>
        <end position="1218"/>
    </location>
</feature>
<protein>
    <recommendedName>
        <fullName evidence="3">PH domain-containing protein</fullName>
    </recommendedName>
</protein>
<evidence type="ECO:0000313" key="5">
    <source>
        <dbReference type="Proteomes" id="UP000053447"/>
    </source>
</evidence>
<dbReference type="GO" id="GO:0005739">
    <property type="term" value="C:mitochondrion"/>
    <property type="evidence" value="ECO:0007669"/>
    <property type="project" value="TreeGrafter"/>
</dbReference>
<dbReference type="GO" id="GO:0005938">
    <property type="term" value="C:cell cortex"/>
    <property type="evidence" value="ECO:0007669"/>
    <property type="project" value="InterPro"/>
</dbReference>
<dbReference type="InterPro" id="IPR053005">
    <property type="entry name" value="Nuclear_Pos-Cytoskel_Interact"/>
</dbReference>
<feature type="region of interest" description="Disordered" evidence="2">
    <location>
        <begin position="78"/>
        <end position="100"/>
    </location>
</feature>
<feature type="region of interest" description="Disordered" evidence="2">
    <location>
        <begin position="437"/>
        <end position="469"/>
    </location>
</feature>
<feature type="coiled-coil region" evidence="1">
    <location>
        <begin position="152"/>
        <end position="200"/>
    </location>
</feature>
<evidence type="ECO:0000256" key="1">
    <source>
        <dbReference type="SAM" id="Coils"/>
    </source>
</evidence>
<dbReference type="GO" id="GO:0032065">
    <property type="term" value="P:maintenance of protein location in cell cortex"/>
    <property type="evidence" value="ECO:0007669"/>
    <property type="project" value="InterPro"/>
</dbReference>
<dbReference type="Gene3D" id="1.10.287.1490">
    <property type="match status" value="1"/>
</dbReference>
<sequence>MDGAAAATAAARAQLEEVTRRLHGAGLLGERLLAQQQRLEEALAVPAQLSARLSELERELEEIKRDAGENWQAVEALSSGGETWETPETPNMTKWGGNGAVSPVKQALSMRRRPTKLSARTHNLEFAAEIGQGLLAEVRRLQGVLGERDTQWKAAEHEKRVLEQQIEALEHRLKAVGESEERYKEENWNLELQTQDLNQRVNEVSAAEQRVTQENVRLQRQTQAQMETVETLRARETELSEEVEQLRTRWEIDSAGFRRTQAELLEERAELMHQIEELKAELEAQRQPVHWQEEWAGGNDMTEVQTAEELSDDATLEEQRSPQSPIKHTPLRSVPLEVETMKASFSHAQRTIYGLRNAVQHEKSEKIKLRQRLNEALEQLEKVNAKDQLLVKRKVPRRRRLFHYQGNEYGSVKGRNGAAIESDLEWEYDQEALDQAEDRPDEGQVFGEGSLDELNGQNGHIGSNGQNGESFEAAFEPTFEPAFGMGYKAGFGTDSGIEESEEEKDLRDWEDKRLSRMKKMDYMDDESDAFLNSNNDPDKYKEREVTVEKGRVLSLDMTGQCQPLFKELQIFNQNAYVETVDVATMTDEVSDLVQIKIFLFNRDSSVVERHVLSGHDKNDFQVQDIKSPSRSPVRSPVNQLDPARLDKDNLSKDHFSIDNLDIEYLDPDCFDKNDVDMGHITIHPSGRCLDPERDLVYLVADCDTVDLDGDHSADHLDTACLGSNQIIPDKCDATLHDTVYLESKHSNTDLMVEPSQNVKEDDVQDSNNVESQSRPFSFSSIVSIFKLGRKKSIHISPSVSKMNKTPSSDASNEETSPVNRFNSLEVMPDLELMNGIKEPQDELSSKLMSDAKCTDNELDFRSVNGIKHENQSSDSKSMDNIKQEDKSDSNLINNIKQEDKSTSKLTNIIKRLENEFNMTYHSRQSKAAMERSQNSVVSSKMTFSDQGTIFSVSSKFSENNTTDHSLHSCSLNRSVGSRILRKLNTNSTPRLAQNVNEEQPFHHSGFNAQDKSVGSSPCNSFLKRSNTLFSTPTNNRRVLSRSNTAFDSARATKGSIIDTDRKMSYDSFSSSMSNIENFQPQSNGLKILTYTQSSIDPQIIHSVTQTMIGEYLWKYTRKHIRQELSRNRHLRFFWIHPYSRSLYWSKYNPSTSYGHELYAKSAFIQSVKVVYDNNPYPQGIYNKSIIVVTPTRAIKFTTTSSSSHELWYQALLYLTSRVNLLMEIPTNRAKDVMGMKAFDLTSQQANENISPTFKHSRDSSSTFFNNSNMATLEKKSSLRRQSSFSRLNQTIRSDVSSSPSLEFKKPYPKNYASSETERRINDRYERINSIIKYANLENVRSCCDGN</sequence>
<dbReference type="EMBL" id="LFWA01000015">
    <property type="protein sequence ID" value="KTW27186.1"/>
    <property type="molecule type" value="Genomic_DNA"/>
</dbReference>
<dbReference type="SMART" id="SM00233">
    <property type="entry name" value="PH"/>
    <property type="match status" value="1"/>
</dbReference>
<dbReference type="SUPFAM" id="SSF50729">
    <property type="entry name" value="PH domain-like"/>
    <property type="match status" value="1"/>
</dbReference>
<feature type="region of interest" description="Disordered" evidence="2">
    <location>
        <begin position="308"/>
        <end position="330"/>
    </location>
</feature>
<accession>A0A0W4ZFQ5</accession>
<dbReference type="OrthoDB" id="2149224at2759"/>
<dbReference type="Proteomes" id="UP000053447">
    <property type="component" value="Unassembled WGS sequence"/>
</dbReference>
<dbReference type="GO" id="GO:0015631">
    <property type="term" value="F:tubulin binding"/>
    <property type="evidence" value="ECO:0007669"/>
    <property type="project" value="TreeGrafter"/>
</dbReference>
<feature type="region of interest" description="Disordered" evidence="2">
    <location>
        <begin position="862"/>
        <end position="892"/>
    </location>
</feature>
<feature type="compositionally biased region" description="Basic and acidic residues" evidence="2">
    <location>
        <begin position="862"/>
        <end position="888"/>
    </location>
</feature>
<proteinExistence type="predicted"/>
<feature type="region of interest" description="Disordered" evidence="2">
    <location>
        <begin position="618"/>
        <end position="641"/>
    </location>
</feature>
<gene>
    <name evidence="4" type="ORF">T551_03180</name>
</gene>
<reference evidence="5" key="1">
    <citation type="journal article" date="2016" name="Nat. Commun.">
        <title>Genome analysis of three Pneumocystis species reveals adaptation mechanisms to life exclusively in mammalian hosts.</title>
        <authorList>
            <person name="Ma L."/>
            <person name="Chen Z."/>
            <person name="Huang D.W."/>
            <person name="Kutty G."/>
            <person name="Ishihara M."/>
            <person name="Wang H."/>
            <person name="Abouelleil A."/>
            <person name="Bishop L."/>
            <person name="Davey E."/>
            <person name="Deng R."/>
            <person name="Deng X."/>
            <person name="Fan L."/>
            <person name="Fantoni G."/>
            <person name="Fitzgerald M."/>
            <person name="Gogineni E."/>
            <person name="Goldberg J.M."/>
            <person name="Handley G."/>
            <person name="Hu X."/>
            <person name="Huber C."/>
            <person name="Jiao X."/>
            <person name="Jones K."/>
            <person name="Levin J.Z."/>
            <person name="Liu Y."/>
            <person name="Macdonald P."/>
            <person name="Melnikov A."/>
            <person name="Raley C."/>
            <person name="Sassi M."/>
            <person name="Sherman B.T."/>
            <person name="Song X."/>
            <person name="Sykes S."/>
            <person name="Tran B."/>
            <person name="Walsh L."/>
            <person name="Xia Y."/>
            <person name="Yang J."/>
            <person name="Young S."/>
            <person name="Zeng Q."/>
            <person name="Zheng X."/>
            <person name="Stephens R."/>
            <person name="Nusbaum C."/>
            <person name="Birren B.W."/>
            <person name="Azadi P."/>
            <person name="Lempicki R.A."/>
            <person name="Cuomo C.A."/>
            <person name="Kovacs J.A."/>
        </authorList>
    </citation>
    <scope>NUCLEOTIDE SEQUENCE [LARGE SCALE GENOMIC DNA]</scope>
    <source>
        <strain evidence="5">RU7</strain>
    </source>
</reference>
<evidence type="ECO:0000256" key="2">
    <source>
        <dbReference type="SAM" id="MobiDB-lite"/>
    </source>
</evidence>
<feature type="compositionally biased region" description="Low complexity" evidence="2">
    <location>
        <begin position="628"/>
        <end position="637"/>
    </location>
</feature>
<dbReference type="PANTHER" id="PTHR28190">
    <property type="entry name" value="NUCLEAR MIGRATION PROTEIN NUM1"/>
    <property type="match status" value="1"/>
</dbReference>
<dbReference type="PANTHER" id="PTHR28190:SF1">
    <property type="entry name" value="NUCLEAR MIGRATION PROTEIN NUM1"/>
    <property type="match status" value="1"/>
</dbReference>
<feature type="region of interest" description="Disordered" evidence="2">
    <location>
        <begin position="797"/>
        <end position="821"/>
    </location>
</feature>
<dbReference type="STRING" id="1408657.A0A0W4ZFQ5"/>
<keyword evidence="1" id="KW-0175">Coiled coil</keyword>